<dbReference type="Gene3D" id="3.10.110.10">
    <property type="entry name" value="Ubiquitin Conjugating Enzyme"/>
    <property type="match status" value="1"/>
</dbReference>
<dbReference type="PANTHER" id="PTHR46116:SF15">
    <property type="entry name" value="(E3-INDEPENDENT) E2 UBIQUITIN-CONJUGATING ENZYME"/>
    <property type="match status" value="1"/>
</dbReference>
<dbReference type="GO" id="GO:0061631">
    <property type="term" value="F:ubiquitin conjugating enzyme activity"/>
    <property type="evidence" value="ECO:0007669"/>
    <property type="project" value="TreeGrafter"/>
</dbReference>
<dbReference type="Pfam" id="PF23046">
    <property type="entry name" value="tSH3-B_UBE2O"/>
    <property type="match status" value="1"/>
</dbReference>
<dbReference type="PROSITE" id="PS50127">
    <property type="entry name" value="UBC_2"/>
    <property type="match status" value="1"/>
</dbReference>
<dbReference type="OrthoDB" id="47801at2759"/>
<dbReference type="SMART" id="SM00212">
    <property type="entry name" value="UBCc"/>
    <property type="match status" value="1"/>
</dbReference>
<dbReference type="FunFam" id="3.10.110.10:FF:000094">
    <property type="entry name" value="Probable ubiquitin-conjugating enzyme E2 23"/>
    <property type="match status" value="1"/>
</dbReference>
<evidence type="ECO:0000313" key="6">
    <source>
        <dbReference type="Proteomes" id="UP000250140"/>
    </source>
</evidence>
<dbReference type="Pfam" id="PF23043">
    <property type="entry name" value="SH3-B_UBE2O"/>
    <property type="match status" value="1"/>
</dbReference>
<organism evidence="5 6">
    <name type="scientific">Glonium stellatum</name>
    <dbReference type="NCBI Taxonomy" id="574774"/>
    <lineage>
        <taxon>Eukaryota</taxon>
        <taxon>Fungi</taxon>
        <taxon>Dikarya</taxon>
        <taxon>Ascomycota</taxon>
        <taxon>Pezizomycotina</taxon>
        <taxon>Dothideomycetes</taxon>
        <taxon>Pleosporomycetidae</taxon>
        <taxon>Gloniales</taxon>
        <taxon>Gloniaceae</taxon>
        <taxon>Glonium</taxon>
    </lineage>
</organism>
<dbReference type="InterPro" id="IPR057733">
    <property type="entry name" value="UBE2O-like_SH3-B"/>
</dbReference>
<feature type="compositionally biased region" description="Acidic residues" evidence="3">
    <location>
        <begin position="612"/>
        <end position="631"/>
    </location>
</feature>
<dbReference type="PANTHER" id="PTHR46116">
    <property type="entry name" value="(E3-INDEPENDENT) E2 UBIQUITIN-CONJUGATING ENZYME"/>
    <property type="match status" value="1"/>
</dbReference>
<dbReference type="AlphaFoldDB" id="A0A8E2JPV5"/>
<evidence type="ECO:0000313" key="5">
    <source>
        <dbReference type="EMBL" id="OCL04684.1"/>
    </source>
</evidence>
<evidence type="ECO:0000256" key="3">
    <source>
        <dbReference type="SAM" id="MobiDB-lite"/>
    </source>
</evidence>
<dbReference type="EMBL" id="KV750463">
    <property type="protein sequence ID" value="OCL04684.1"/>
    <property type="molecule type" value="Genomic_DNA"/>
</dbReference>
<keyword evidence="2" id="KW-0833">Ubl conjugation pathway</keyword>
<feature type="compositionally biased region" description="Basic and acidic residues" evidence="3">
    <location>
        <begin position="601"/>
        <end position="611"/>
    </location>
</feature>
<dbReference type="Pfam" id="PF00179">
    <property type="entry name" value="UQ_con"/>
    <property type="match status" value="1"/>
</dbReference>
<feature type="domain" description="UBC core" evidence="4">
    <location>
        <begin position="739"/>
        <end position="903"/>
    </location>
</feature>
<sequence>MAEQAAIFCVEDTCGLKSDKYMIGVIDRTFGDVDSHEPLPQRDYGDDIQRHQDLPRAHFLKFMKTGIPPRGTVLVSWQTEFKTELVPESELELLDRALFVGDVVKKDARSPMSGTVIGTKAICTLFPAGAFDGNPEQITRDVNVRGVPADELQNVHEYNEGALVVYDDWVGRIEDVYDEISVRLSNGSVVVVENWDELDPDDPLVDRLSIGDTVKTKKGNLRRGRWKYGAFNPNIRPHGTVVDTRTTNINVRWLGRRIGAVAASTVEPTMELNTDVLESGNLYVYDTTRGPAKPTLAGSRNEESSYHIADVTVGDRVRFKDLTAACVKYDGTRTLPNGLPQGKVERIPRTETQGYDMNVYLIMQTQTTVTVLWQDLSISENTSTSLIPDPNVDDDDEVWPGEIVCTKEKAVEQAESDWAFRPAKVGVVQSVRAIDRIATVRWFTNAEVRFHGEDLLPPSQTGTISTQEEDVSLYDIRSTAGLTRRRGDFVILHPDVHMENMESSNREVTTNGTPYGPEWFGEIIDLGLDGKLTVRLGVSRPVRDVRVAPERVTLVYSSDMDAHLDEINASVDDDDYEDMDEDEDEDDSGFDTESINYWIEYEGHGGERIDRDGEDAWSTEEEDEDEDDDGDVSMSDIPAEVEIEIDTSKTTPESQPEDESSAPTNRFETEPAHGMDSESVPRSEQTQTTTLPSESLASPTLDSFALTNNPNAPVPFLVLDTQPPLDHHYMAHAIPGNSTHTRRIAKEHKILRTSLPPGIFVRTWESRLDLLRVLIIGPSDTPYEFAPFLIDIHLGASFPSSPPEAYFHSWTNGNGPVNPNLYEDGKICLSLLGTWHADERNENWSPARSTVLQVLVSLMGLVLVKEPYYNEAGYDIRLGSPETSLPSALYTERAYFRARAFIVHALTTPTHPFIDELKWLYLDQSADAPKLLQKAVNEAKAIIERSGRKDEQRERDGLRRISLGAVVMLKRQVEKLEELRGLEFGAESRQVVGSQ</sequence>
<dbReference type="Proteomes" id="UP000250140">
    <property type="component" value="Unassembled WGS sequence"/>
</dbReference>
<feature type="compositionally biased region" description="Acidic residues" evidence="3">
    <location>
        <begin position="571"/>
        <end position="590"/>
    </location>
</feature>
<evidence type="ECO:0000256" key="1">
    <source>
        <dbReference type="ARBA" id="ARBA00022679"/>
    </source>
</evidence>
<keyword evidence="1" id="KW-0808">Transferase</keyword>
<dbReference type="InterPro" id="IPR016135">
    <property type="entry name" value="UBQ-conjugating_enzyme/RWD"/>
</dbReference>
<dbReference type="InterPro" id="IPR057735">
    <property type="entry name" value="UBE2O-like_tSH3-B"/>
</dbReference>
<proteinExistence type="predicted"/>
<name>A0A8E2JPV5_9PEZI</name>
<evidence type="ECO:0000259" key="4">
    <source>
        <dbReference type="PROSITE" id="PS50127"/>
    </source>
</evidence>
<dbReference type="CDD" id="cd23837">
    <property type="entry name" value="UBCc_UBE2O"/>
    <property type="match status" value="1"/>
</dbReference>
<feature type="region of interest" description="Disordered" evidence="3">
    <location>
        <begin position="570"/>
        <end position="706"/>
    </location>
</feature>
<gene>
    <name evidence="5" type="ORF">AOQ84DRAFT_345944</name>
</gene>
<keyword evidence="6" id="KW-1185">Reference proteome</keyword>
<feature type="compositionally biased region" description="Basic and acidic residues" evidence="3">
    <location>
        <begin position="667"/>
        <end position="681"/>
    </location>
</feature>
<evidence type="ECO:0000256" key="2">
    <source>
        <dbReference type="ARBA" id="ARBA00022786"/>
    </source>
</evidence>
<protein>
    <recommendedName>
        <fullName evidence="4">UBC core domain-containing protein</fullName>
    </recommendedName>
</protein>
<accession>A0A8E2JPV5</accession>
<feature type="compositionally biased region" description="Polar residues" evidence="3">
    <location>
        <begin position="682"/>
        <end position="706"/>
    </location>
</feature>
<reference evidence="5 6" key="1">
    <citation type="journal article" date="2016" name="Nat. Commun.">
        <title>Ectomycorrhizal ecology is imprinted in the genome of the dominant symbiotic fungus Cenococcum geophilum.</title>
        <authorList>
            <consortium name="DOE Joint Genome Institute"/>
            <person name="Peter M."/>
            <person name="Kohler A."/>
            <person name="Ohm R.A."/>
            <person name="Kuo A."/>
            <person name="Krutzmann J."/>
            <person name="Morin E."/>
            <person name="Arend M."/>
            <person name="Barry K.W."/>
            <person name="Binder M."/>
            <person name="Choi C."/>
            <person name="Clum A."/>
            <person name="Copeland A."/>
            <person name="Grisel N."/>
            <person name="Haridas S."/>
            <person name="Kipfer T."/>
            <person name="LaButti K."/>
            <person name="Lindquist E."/>
            <person name="Lipzen A."/>
            <person name="Maire R."/>
            <person name="Meier B."/>
            <person name="Mihaltcheva S."/>
            <person name="Molinier V."/>
            <person name="Murat C."/>
            <person name="Poggeler S."/>
            <person name="Quandt C.A."/>
            <person name="Sperisen C."/>
            <person name="Tritt A."/>
            <person name="Tisserant E."/>
            <person name="Crous P.W."/>
            <person name="Henrissat B."/>
            <person name="Nehls U."/>
            <person name="Egli S."/>
            <person name="Spatafora J.W."/>
            <person name="Grigoriev I.V."/>
            <person name="Martin F.M."/>
        </authorList>
    </citation>
    <scope>NUCLEOTIDE SEQUENCE [LARGE SCALE GENOMIC DNA]</scope>
    <source>
        <strain evidence="5 6">CBS 207.34</strain>
    </source>
</reference>
<dbReference type="SUPFAM" id="SSF54495">
    <property type="entry name" value="UBC-like"/>
    <property type="match status" value="1"/>
</dbReference>
<dbReference type="InterPro" id="IPR000608">
    <property type="entry name" value="UBC"/>
</dbReference>